<gene>
    <name evidence="6" type="ORF">H9892_03725</name>
</gene>
<evidence type="ECO:0000313" key="6">
    <source>
        <dbReference type="EMBL" id="HIW02427.1"/>
    </source>
</evidence>
<dbReference type="InterPro" id="IPR017871">
    <property type="entry name" value="ABC_transporter-like_CS"/>
</dbReference>
<accession>A0A9D1PZ31</accession>
<dbReference type="PROSITE" id="PS00211">
    <property type="entry name" value="ABC_TRANSPORTER_1"/>
    <property type="match status" value="1"/>
</dbReference>
<evidence type="ECO:0000256" key="2">
    <source>
        <dbReference type="ARBA" id="ARBA00022448"/>
    </source>
</evidence>
<dbReference type="EMBL" id="DXHS01000065">
    <property type="protein sequence ID" value="HIW02427.1"/>
    <property type="molecule type" value="Genomic_DNA"/>
</dbReference>
<dbReference type="InterPro" id="IPR003439">
    <property type="entry name" value="ABC_transporter-like_ATP-bd"/>
</dbReference>
<dbReference type="PANTHER" id="PTHR42711">
    <property type="entry name" value="ABC TRANSPORTER ATP-BINDING PROTEIN"/>
    <property type="match status" value="1"/>
</dbReference>
<dbReference type="SUPFAM" id="SSF52540">
    <property type="entry name" value="P-loop containing nucleoside triphosphate hydrolases"/>
    <property type="match status" value="1"/>
</dbReference>
<evidence type="ECO:0000313" key="7">
    <source>
        <dbReference type="Proteomes" id="UP000823990"/>
    </source>
</evidence>
<keyword evidence="2" id="KW-0813">Transport</keyword>
<dbReference type="GO" id="GO:0005524">
    <property type="term" value="F:ATP binding"/>
    <property type="evidence" value="ECO:0007669"/>
    <property type="project" value="UniProtKB-KW"/>
</dbReference>
<dbReference type="InterPro" id="IPR027417">
    <property type="entry name" value="P-loop_NTPase"/>
</dbReference>
<evidence type="ECO:0000259" key="5">
    <source>
        <dbReference type="PROSITE" id="PS50893"/>
    </source>
</evidence>
<comment type="caution">
    <text evidence="6">The sequence shown here is derived from an EMBL/GenBank/DDBJ whole genome shotgun (WGS) entry which is preliminary data.</text>
</comment>
<dbReference type="AlphaFoldDB" id="A0A9D1PZ31"/>
<reference evidence="6" key="1">
    <citation type="journal article" date="2021" name="PeerJ">
        <title>Extensive microbial diversity within the chicken gut microbiome revealed by metagenomics and culture.</title>
        <authorList>
            <person name="Gilroy R."/>
            <person name="Ravi A."/>
            <person name="Getino M."/>
            <person name="Pursley I."/>
            <person name="Horton D.L."/>
            <person name="Alikhan N.F."/>
            <person name="Baker D."/>
            <person name="Gharbi K."/>
            <person name="Hall N."/>
            <person name="Watson M."/>
            <person name="Adriaenssens E.M."/>
            <person name="Foster-Nyarko E."/>
            <person name="Jarju S."/>
            <person name="Secka A."/>
            <person name="Antonio M."/>
            <person name="Oren A."/>
            <person name="Chaudhuri R.R."/>
            <person name="La Ragione R."/>
            <person name="Hildebrand F."/>
            <person name="Pallen M.J."/>
        </authorList>
    </citation>
    <scope>NUCLEOTIDE SEQUENCE</scope>
    <source>
        <strain evidence="6">12435</strain>
    </source>
</reference>
<evidence type="ECO:0000256" key="1">
    <source>
        <dbReference type="ARBA" id="ARBA00005417"/>
    </source>
</evidence>
<evidence type="ECO:0000256" key="4">
    <source>
        <dbReference type="ARBA" id="ARBA00022840"/>
    </source>
</evidence>
<dbReference type="PANTHER" id="PTHR42711:SF5">
    <property type="entry name" value="ABC TRANSPORTER ATP-BINDING PROTEIN NATA"/>
    <property type="match status" value="1"/>
</dbReference>
<evidence type="ECO:0000256" key="3">
    <source>
        <dbReference type="ARBA" id="ARBA00022741"/>
    </source>
</evidence>
<dbReference type="InterPro" id="IPR003593">
    <property type="entry name" value="AAA+_ATPase"/>
</dbReference>
<dbReference type="SMART" id="SM00382">
    <property type="entry name" value="AAA"/>
    <property type="match status" value="1"/>
</dbReference>
<proteinExistence type="inferred from homology"/>
<dbReference type="PROSITE" id="PS50893">
    <property type="entry name" value="ABC_TRANSPORTER_2"/>
    <property type="match status" value="1"/>
</dbReference>
<dbReference type="InterPro" id="IPR050763">
    <property type="entry name" value="ABC_transporter_ATP-binding"/>
</dbReference>
<keyword evidence="3" id="KW-0547">Nucleotide-binding</keyword>
<organism evidence="6 7">
    <name type="scientific">Candidatus Protoclostridium stercorigallinarum</name>
    <dbReference type="NCBI Taxonomy" id="2838741"/>
    <lineage>
        <taxon>Bacteria</taxon>
        <taxon>Bacillati</taxon>
        <taxon>Bacillota</taxon>
        <taxon>Clostridia</taxon>
        <taxon>Candidatus Protoclostridium</taxon>
    </lineage>
</organism>
<comment type="similarity">
    <text evidence="1">Belongs to the ABC transporter superfamily.</text>
</comment>
<dbReference type="Pfam" id="PF00005">
    <property type="entry name" value="ABC_tran"/>
    <property type="match status" value="1"/>
</dbReference>
<dbReference type="GO" id="GO:0016887">
    <property type="term" value="F:ATP hydrolysis activity"/>
    <property type="evidence" value="ECO:0007669"/>
    <property type="project" value="InterPro"/>
</dbReference>
<sequence length="305" mass="33313">MENIIEVRGLEKSYGEVKAVRGIDLTVRRGTLHAFLGLNGAGKSTTINIICTLLGKDAGSVTVNGFDADANPERIRSGIGVVFQNSVLDTALTVKENLALRAGFYGMRGSETKRRIAELAEMFELGEILSRRYGKLSGGQRRRADIARALVSSPSLLILDEPTTGLDPQTRRTVWDAVDGLRRSRDMTVLLTTHYMEEADRADTVTIIDAGVISAEGAPAELKTRYSGDYLRVYVPRSERLDELFGKRGGVFDAGRYVFRLQKSIDAKALLAEFGDDIPDLEIVKGDMDDVFLNVTGKRLPGGAA</sequence>
<dbReference type="Proteomes" id="UP000823990">
    <property type="component" value="Unassembled WGS sequence"/>
</dbReference>
<keyword evidence="4 6" id="KW-0067">ATP-binding</keyword>
<dbReference type="Gene3D" id="3.40.50.300">
    <property type="entry name" value="P-loop containing nucleotide triphosphate hydrolases"/>
    <property type="match status" value="1"/>
</dbReference>
<name>A0A9D1PZ31_9FIRM</name>
<reference evidence="6" key="2">
    <citation type="submission" date="2021-04" db="EMBL/GenBank/DDBJ databases">
        <authorList>
            <person name="Gilroy R."/>
        </authorList>
    </citation>
    <scope>NUCLEOTIDE SEQUENCE</scope>
    <source>
        <strain evidence="6">12435</strain>
    </source>
</reference>
<feature type="domain" description="ABC transporter" evidence="5">
    <location>
        <begin position="5"/>
        <end position="235"/>
    </location>
</feature>
<protein>
    <submittedName>
        <fullName evidence="6">ABC transporter ATP-binding protein</fullName>
    </submittedName>
</protein>